<sequence>MDHRLGMEAHPGKHPNSEMLQDMIGTTEKAKPGDKSHLTTHPPLLKQTRRKHPQIVIINCSTRDLASEPSRRLKEDAAAVRKGPRLIKKNGSVL</sequence>
<dbReference type="HOGENOM" id="CLU_2386824_0_0_1"/>
<reference evidence="2 3" key="1">
    <citation type="submission" date="2014-04" db="EMBL/GenBank/DDBJ databases">
        <authorList>
            <consortium name="DOE Joint Genome Institute"/>
            <person name="Kuo A."/>
            <person name="Kohler A."/>
            <person name="Jargeat P."/>
            <person name="Nagy L.G."/>
            <person name="Floudas D."/>
            <person name="Copeland A."/>
            <person name="Barry K.W."/>
            <person name="Cichocki N."/>
            <person name="Veneault-Fourrey C."/>
            <person name="LaButti K."/>
            <person name="Lindquist E.A."/>
            <person name="Lipzen A."/>
            <person name="Lundell T."/>
            <person name="Morin E."/>
            <person name="Murat C."/>
            <person name="Sun H."/>
            <person name="Tunlid A."/>
            <person name="Henrissat B."/>
            <person name="Grigoriev I.V."/>
            <person name="Hibbett D.S."/>
            <person name="Martin F."/>
            <person name="Nordberg H.P."/>
            <person name="Cantor M.N."/>
            <person name="Hua S.X."/>
        </authorList>
    </citation>
    <scope>NUCLEOTIDE SEQUENCE [LARGE SCALE GENOMIC DNA]</scope>
    <source>
        <strain evidence="2 3">Ve08.2h10</strain>
    </source>
</reference>
<dbReference type="Proteomes" id="UP000054538">
    <property type="component" value="Unassembled WGS sequence"/>
</dbReference>
<gene>
    <name evidence="2" type="ORF">PAXRUDRAFT_289071</name>
</gene>
<dbReference type="InParanoid" id="A0A0D0E5L6"/>
<feature type="compositionally biased region" description="Basic and acidic residues" evidence="1">
    <location>
        <begin position="28"/>
        <end position="37"/>
    </location>
</feature>
<name>A0A0D0E5L6_9AGAM</name>
<dbReference type="AlphaFoldDB" id="A0A0D0E5L6"/>
<feature type="region of interest" description="Disordered" evidence="1">
    <location>
        <begin position="28"/>
        <end position="52"/>
    </location>
</feature>
<accession>A0A0D0E5L6</accession>
<organism evidence="2 3">
    <name type="scientific">Paxillus rubicundulus Ve08.2h10</name>
    <dbReference type="NCBI Taxonomy" id="930991"/>
    <lineage>
        <taxon>Eukaryota</taxon>
        <taxon>Fungi</taxon>
        <taxon>Dikarya</taxon>
        <taxon>Basidiomycota</taxon>
        <taxon>Agaricomycotina</taxon>
        <taxon>Agaricomycetes</taxon>
        <taxon>Agaricomycetidae</taxon>
        <taxon>Boletales</taxon>
        <taxon>Paxilineae</taxon>
        <taxon>Paxillaceae</taxon>
        <taxon>Paxillus</taxon>
    </lineage>
</organism>
<dbReference type="EMBL" id="KN824973">
    <property type="protein sequence ID" value="KIK96699.1"/>
    <property type="molecule type" value="Genomic_DNA"/>
</dbReference>
<proteinExistence type="predicted"/>
<evidence type="ECO:0000256" key="1">
    <source>
        <dbReference type="SAM" id="MobiDB-lite"/>
    </source>
</evidence>
<protein>
    <submittedName>
        <fullName evidence="2">Uncharacterized protein</fullName>
    </submittedName>
</protein>
<keyword evidence="3" id="KW-1185">Reference proteome</keyword>
<evidence type="ECO:0000313" key="2">
    <source>
        <dbReference type="EMBL" id="KIK96699.1"/>
    </source>
</evidence>
<reference evidence="3" key="2">
    <citation type="submission" date="2015-01" db="EMBL/GenBank/DDBJ databases">
        <title>Evolutionary Origins and Diversification of the Mycorrhizal Mutualists.</title>
        <authorList>
            <consortium name="DOE Joint Genome Institute"/>
            <consortium name="Mycorrhizal Genomics Consortium"/>
            <person name="Kohler A."/>
            <person name="Kuo A."/>
            <person name="Nagy L.G."/>
            <person name="Floudas D."/>
            <person name="Copeland A."/>
            <person name="Barry K.W."/>
            <person name="Cichocki N."/>
            <person name="Veneault-Fourrey C."/>
            <person name="LaButti K."/>
            <person name="Lindquist E.A."/>
            <person name="Lipzen A."/>
            <person name="Lundell T."/>
            <person name="Morin E."/>
            <person name="Murat C."/>
            <person name="Riley R."/>
            <person name="Ohm R."/>
            <person name="Sun H."/>
            <person name="Tunlid A."/>
            <person name="Henrissat B."/>
            <person name="Grigoriev I.V."/>
            <person name="Hibbett D.S."/>
            <person name="Martin F."/>
        </authorList>
    </citation>
    <scope>NUCLEOTIDE SEQUENCE [LARGE SCALE GENOMIC DNA]</scope>
    <source>
        <strain evidence="3">Ve08.2h10</strain>
    </source>
</reference>
<evidence type="ECO:0000313" key="3">
    <source>
        <dbReference type="Proteomes" id="UP000054538"/>
    </source>
</evidence>